<dbReference type="PANTHER" id="PTHR15261">
    <property type="entry name" value="THROMBOSPONDIN-TYPE LAMININ G DOMAIN AND EAR REPEAT-CONTAINING"/>
    <property type="match status" value="1"/>
</dbReference>
<evidence type="ECO:0000313" key="4">
    <source>
        <dbReference type="Proteomes" id="UP001159427"/>
    </source>
</evidence>
<accession>A0ABN8SVB6</accession>
<organism evidence="3 4">
    <name type="scientific">Porites evermanni</name>
    <dbReference type="NCBI Taxonomy" id="104178"/>
    <lineage>
        <taxon>Eukaryota</taxon>
        <taxon>Metazoa</taxon>
        <taxon>Cnidaria</taxon>
        <taxon>Anthozoa</taxon>
        <taxon>Hexacorallia</taxon>
        <taxon>Scleractinia</taxon>
        <taxon>Fungiina</taxon>
        <taxon>Poritidae</taxon>
        <taxon>Porites</taxon>
    </lineage>
</organism>
<dbReference type="InterPro" id="IPR005492">
    <property type="entry name" value="EPTP"/>
</dbReference>
<evidence type="ECO:0000313" key="3">
    <source>
        <dbReference type="EMBL" id="CAH3195211.1"/>
    </source>
</evidence>
<keyword evidence="2" id="KW-0677">Repeat</keyword>
<dbReference type="InterPro" id="IPR009039">
    <property type="entry name" value="EAR"/>
</dbReference>
<comment type="caution">
    <text evidence="3">The sequence shown here is derived from an EMBL/GenBank/DDBJ whole genome shotgun (WGS) entry which is preliminary data.</text>
</comment>
<reference evidence="3 4" key="1">
    <citation type="submission" date="2022-05" db="EMBL/GenBank/DDBJ databases">
        <authorList>
            <consortium name="Genoscope - CEA"/>
            <person name="William W."/>
        </authorList>
    </citation>
    <scope>NUCLEOTIDE SEQUENCE [LARGE SCALE GENOMIC DNA]</scope>
</reference>
<feature type="non-terminal residue" evidence="3">
    <location>
        <position position="1"/>
    </location>
</feature>
<protein>
    <submittedName>
        <fullName evidence="3">Uncharacterized protein</fullName>
    </submittedName>
</protein>
<keyword evidence="1" id="KW-0732">Signal</keyword>
<evidence type="ECO:0000256" key="2">
    <source>
        <dbReference type="ARBA" id="ARBA00022737"/>
    </source>
</evidence>
<dbReference type="PANTHER" id="PTHR15261:SF4">
    <property type="entry name" value="THROMBOSPONDIN-TYPE LAMININ G DOMAIN AND EAR REPEAT-CONTAINING PROTEIN"/>
    <property type="match status" value="1"/>
</dbReference>
<gene>
    <name evidence="3" type="ORF">PEVE_00029674</name>
</gene>
<dbReference type="Proteomes" id="UP001159427">
    <property type="component" value="Unassembled WGS sequence"/>
</dbReference>
<dbReference type="EMBL" id="CALNXI010004164">
    <property type="protein sequence ID" value="CAH3195211.1"/>
    <property type="molecule type" value="Genomic_DNA"/>
</dbReference>
<sequence>FCSNSFQKYQDLPTSGAVDVEQFTINGNQFLAFANSRNDTDGYNTESFIYKMNNFTEKFSLYQTINTMGAEDMTYFTMADKHYLAVANRWNGFKYRLNSVIYQWNGQEFVVFQNVATRGAKKLIFFKIGIEPFLSVVNVYHGNVDSVIYKWRNNSFDEFKELRKKGSYGASAAFVIKNETFIGFAYDRFFSVFKWSGEKFLEVHSKNTYGARDVKSFKMNGQIFLAIANYEDGSKTNIFKWNGNDFVSFQSVGTYGAIAWHPFVMCGQTFLGVANNNGKSIVYKAAGSWFVKYQEFSTQGAHGMTSFVHRGHTYLVVANSLSGKGEFNINSTVYKLN</sequence>
<evidence type="ECO:0000256" key="1">
    <source>
        <dbReference type="ARBA" id="ARBA00022729"/>
    </source>
</evidence>
<dbReference type="PROSITE" id="PS50912">
    <property type="entry name" value="EAR"/>
    <property type="match status" value="6"/>
</dbReference>
<dbReference type="Pfam" id="PF03736">
    <property type="entry name" value="EPTP"/>
    <property type="match status" value="6"/>
</dbReference>
<keyword evidence="4" id="KW-1185">Reference proteome</keyword>
<name>A0ABN8SVB6_9CNID</name>
<proteinExistence type="predicted"/>